<proteinExistence type="predicted"/>
<sequence length="192" mass="20757">MGYDLGALAVFFFAALFFDVVVIAVIRQGNQGDHPIIFAGAVTVAIGLTLAFALAAFVPGSDKYVAACVLVVTGSLFGCVAANNVRDLFVCRVRVEAEYRGCEEMPTGQVMSLRYPICAYEFQGRAYCEKSLQSIGARRARRMAKAGTCHAYLDPRHPATFIVRRSASLMTFILAAIALFCFGAALYVLVFA</sequence>
<organism evidence="2 3">
    <name type="scientific">Candidatus Olsenella stercoravium</name>
    <dbReference type="NCBI Taxonomy" id="2838713"/>
    <lineage>
        <taxon>Bacteria</taxon>
        <taxon>Bacillati</taxon>
        <taxon>Actinomycetota</taxon>
        <taxon>Coriobacteriia</taxon>
        <taxon>Coriobacteriales</taxon>
        <taxon>Atopobiaceae</taxon>
        <taxon>Olsenella</taxon>
    </lineage>
</organism>
<reference evidence="2" key="2">
    <citation type="submission" date="2021-04" db="EMBL/GenBank/DDBJ databases">
        <authorList>
            <person name="Gilroy R."/>
        </authorList>
    </citation>
    <scope>NUCLEOTIDE SEQUENCE</scope>
    <source>
        <strain evidence="2">ChiHecolR3B27-1887</strain>
    </source>
</reference>
<name>A0A9D2IPH2_9ACTN</name>
<dbReference type="EMBL" id="DXBZ01000089">
    <property type="protein sequence ID" value="HIZ18421.1"/>
    <property type="molecule type" value="Genomic_DNA"/>
</dbReference>
<protein>
    <submittedName>
        <fullName evidence="2">Uncharacterized protein</fullName>
    </submittedName>
</protein>
<feature type="transmembrane region" description="Helical" evidence="1">
    <location>
        <begin position="169"/>
        <end position="190"/>
    </location>
</feature>
<comment type="caution">
    <text evidence="2">The sequence shown here is derived from an EMBL/GenBank/DDBJ whole genome shotgun (WGS) entry which is preliminary data.</text>
</comment>
<feature type="transmembrane region" description="Helical" evidence="1">
    <location>
        <begin position="64"/>
        <end position="85"/>
    </location>
</feature>
<evidence type="ECO:0000256" key="1">
    <source>
        <dbReference type="SAM" id="Phobius"/>
    </source>
</evidence>
<evidence type="ECO:0000313" key="2">
    <source>
        <dbReference type="EMBL" id="HIZ18421.1"/>
    </source>
</evidence>
<keyword evidence="1" id="KW-0812">Transmembrane</keyword>
<feature type="transmembrane region" description="Helical" evidence="1">
    <location>
        <begin position="38"/>
        <end position="58"/>
    </location>
</feature>
<feature type="transmembrane region" description="Helical" evidence="1">
    <location>
        <begin position="6"/>
        <end position="26"/>
    </location>
</feature>
<dbReference type="Proteomes" id="UP000824029">
    <property type="component" value="Unassembled WGS sequence"/>
</dbReference>
<dbReference type="AlphaFoldDB" id="A0A9D2IPH2"/>
<accession>A0A9D2IPH2</accession>
<reference evidence="2" key="1">
    <citation type="journal article" date="2021" name="PeerJ">
        <title>Extensive microbial diversity within the chicken gut microbiome revealed by metagenomics and culture.</title>
        <authorList>
            <person name="Gilroy R."/>
            <person name="Ravi A."/>
            <person name="Getino M."/>
            <person name="Pursley I."/>
            <person name="Horton D.L."/>
            <person name="Alikhan N.F."/>
            <person name="Baker D."/>
            <person name="Gharbi K."/>
            <person name="Hall N."/>
            <person name="Watson M."/>
            <person name="Adriaenssens E.M."/>
            <person name="Foster-Nyarko E."/>
            <person name="Jarju S."/>
            <person name="Secka A."/>
            <person name="Antonio M."/>
            <person name="Oren A."/>
            <person name="Chaudhuri R.R."/>
            <person name="La Ragione R."/>
            <person name="Hildebrand F."/>
            <person name="Pallen M.J."/>
        </authorList>
    </citation>
    <scope>NUCLEOTIDE SEQUENCE</scope>
    <source>
        <strain evidence="2">ChiHecolR3B27-1887</strain>
    </source>
</reference>
<keyword evidence="1" id="KW-1133">Transmembrane helix</keyword>
<evidence type="ECO:0000313" key="3">
    <source>
        <dbReference type="Proteomes" id="UP000824029"/>
    </source>
</evidence>
<keyword evidence="1" id="KW-0472">Membrane</keyword>
<gene>
    <name evidence="2" type="ORF">IAA22_04860</name>
</gene>